<proteinExistence type="predicted"/>
<evidence type="ECO:0000313" key="2">
    <source>
        <dbReference type="EMBL" id="ADQ79263.1"/>
    </source>
</evidence>
<evidence type="ECO:0008006" key="4">
    <source>
        <dbReference type="Google" id="ProtNLM"/>
    </source>
</evidence>
<dbReference type="HOGENOM" id="CLU_084722_0_0_10"/>
<evidence type="ECO:0000256" key="1">
    <source>
        <dbReference type="SAM" id="SignalP"/>
    </source>
</evidence>
<keyword evidence="1" id="KW-0732">Signal</keyword>
<reference evidence="2 3" key="2">
    <citation type="journal article" date="2011" name="Stand. Genomic Sci.">
        <title>Complete genome sequence of Paludibacter propionicigenes type strain (WB4).</title>
        <authorList>
            <person name="Gronow S."/>
            <person name="Munk C."/>
            <person name="Lapidus A."/>
            <person name="Nolan M."/>
            <person name="Lucas S."/>
            <person name="Hammon N."/>
            <person name="Deshpande S."/>
            <person name="Cheng J.F."/>
            <person name="Tapia R."/>
            <person name="Han C."/>
            <person name="Goodwin L."/>
            <person name="Pitluck S."/>
            <person name="Liolios K."/>
            <person name="Ivanova N."/>
            <person name="Mavromatis K."/>
            <person name="Mikhailova N."/>
            <person name="Pati A."/>
            <person name="Chen A."/>
            <person name="Palaniappan K."/>
            <person name="Land M."/>
            <person name="Hauser L."/>
            <person name="Chang Y.J."/>
            <person name="Jeffries C.D."/>
            <person name="Brambilla E."/>
            <person name="Rohde M."/>
            <person name="Goker M."/>
            <person name="Detter J.C."/>
            <person name="Woyke T."/>
            <person name="Bristow J."/>
            <person name="Eisen J.A."/>
            <person name="Markowitz V."/>
            <person name="Hugenholtz P."/>
            <person name="Kyrpides N.C."/>
            <person name="Klenk H.P."/>
        </authorList>
    </citation>
    <scope>NUCLEOTIDE SEQUENCE [LARGE SCALE GENOMIC DNA]</scope>
    <source>
        <strain evidence="3">DSM 17365 / JCM 13257 / WB4</strain>
    </source>
</reference>
<name>E4T3G9_PALPW</name>
<accession>E4T3G9</accession>
<protein>
    <recommendedName>
        <fullName evidence="4">TonB-dependent receptor plug</fullName>
    </recommendedName>
</protein>
<dbReference type="SUPFAM" id="SSF49464">
    <property type="entry name" value="Carboxypeptidase regulatory domain-like"/>
    <property type="match status" value="1"/>
</dbReference>
<sequence length="285" mass="32389">MKLLSTIFLFFLTVQLQAQLITGKVIDSSSEKPLEYVNLGVIDTPLGISTNENGEFSLDIKGQSPKAIVRISMIGYKPQTFPIAELTNKENLIKLINEPIQLAEVNVKPFSGKLKKVGTTSSTWHGEYCGIGGAQKGKGYEIGTKLELGSKPVSLRSLHICMHNQSFEYSLFRLHIRNIVNNLPFEEQLTENIMIPITKKSGWVDIDLTKYNLVFKDDIALTIEWVKVNTTDKMKFIRVQGRDEYCILFNMKQKQGSIYIRWGSESKWLWKVGSSPSFYLKVQEQ</sequence>
<dbReference type="eggNOG" id="COG2304">
    <property type="taxonomic scope" value="Bacteria"/>
</dbReference>
<dbReference type="Gene3D" id="2.60.40.1120">
    <property type="entry name" value="Carboxypeptidase-like, regulatory domain"/>
    <property type="match status" value="1"/>
</dbReference>
<dbReference type="EMBL" id="CP002345">
    <property type="protein sequence ID" value="ADQ79263.1"/>
    <property type="molecule type" value="Genomic_DNA"/>
</dbReference>
<dbReference type="STRING" id="694427.Palpr_1115"/>
<dbReference type="Proteomes" id="UP000008718">
    <property type="component" value="Chromosome"/>
</dbReference>
<gene>
    <name evidence="2" type="ordered locus">Palpr_1115</name>
</gene>
<keyword evidence="3" id="KW-1185">Reference proteome</keyword>
<dbReference type="Pfam" id="PF13715">
    <property type="entry name" value="CarbopepD_reg_2"/>
    <property type="match status" value="1"/>
</dbReference>
<dbReference type="InterPro" id="IPR008969">
    <property type="entry name" value="CarboxyPept-like_regulatory"/>
</dbReference>
<feature type="signal peptide" evidence="1">
    <location>
        <begin position="1"/>
        <end position="18"/>
    </location>
</feature>
<evidence type="ECO:0000313" key="3">
    <source>
        <dbReference type="Proteomes" id="UP000008718"/>
    </source>
</evidence>
<dbReference type="RefSeq" id="WP_013444632.1">
    <property type="nucleotide sequence ID" value="NC_014734.1"/>
</dbReference>
<organism evidence="2 3">
    <name type="scientific">Paludibacter propionicigenes (strain DSM 17365 / JCM 13257 / WB4)</name>
    <dbReference type="NCBI Taxonomy" id="694427"/>
    <lineage>
        <taxon>Bacteria</taxon>
        <taxon>Pseudomonadati</taxon>
        <taxon>Bacteroidota</taxon>
        <taxon>Bacteroidia</taxon>
        <taxon>Bacteroidales</taxon>
        <taxon>Paludibacteraceae</taxon>
        <taxon>Paludibacter</taxon>
    </lineage>
</organism>
<dbReference type="OrthoDB" id="1109239at2"/>
<reference key="1">
    <citation type="submission" date="2010-11" db="EMBL/GenBank/DDBJ databases">
        <title>The complete genome of Paludibacter propionicigenes DSM 17365.</title>
        <authorList>
            <consortium name="US DOE Joint Genome Institute (JGI-PGF)"/>
            <person name="Lucas S."/>
            <person name="Copeland A."/>
            <person name="Lapidus A."/>
            <person name="Bruce D."/>
            <person name="Goodwin L."/>
            <person name="Pitluck S."/>
            <person name="Kyrpides N."/>
            <person name="Mavromatis K."/>
            <person name="Ivanova N."/>
            <person name="Munk A.C."/>
            <person name="Brettin T."/>
            <person name="Detter J.C."/>
            <person name="Han C."/>
            <person name="Tapia R."/>
            <person name="Land M."/>
            <person name="Hauser L."/>
            <person name="Markowitz V."/>
            <person name="Cheng J.-F."/>
            <person name="Hugenholtz P."/>
            <person name="Woyke T."/>
            <person name="Wu D."/>
            <person name="Gronow S."/>
            <person name="Wellnitz S."/>
            <person name="Brambilla E."/>
            <person name="Klenk H.-P."/>
            <person name="Eisen J.A."/>
        </authorList>
    </citation>
    <scope>NUCLEOTIDE SEQUENCE</scope>
    <source>
        <strain>WB4</strain>
    </source>
</reference>
<dbReference type="KEGG" id="ppn:Palpr_1115"/>
<feature type="chain" id="PRO_5003187570" description="TonB-dependent receptor plug" evidence="1">
    <location>
        <begin position="19"/>
        <end position="285"/>
    </location>
</feature>
<dbReference type="AlphaFoldDB" id="E4T3G9"/>